<feature type="compositionally biased region" description="Polar residues" evidence="1">
    <location>
        <begin position="1272"/>
        <end position="1284"/>
    </location>
</feature>
<feature type="compositionally biased region" description="Basic and acidic residues" evidence="1">
    <location>
        <begin position="1"/>
        <end position="13"/>
    </location>
</feature>
<feature type="region of interest" description="Disordered" evidence="1">
    <location>
        <begin position="1"/>
        <end position="33"/>
    </location>
</feature>
<feature type="region of interest" description="Disordered" evidence="1">
    <location>
        <begin position="682"/>
        <end position="702"/>
    </location>
</feature>
<feature type="compositionally biased region" description="Polar residues" evidence="1">
    <location>
        <begin position="1358"/>
        <end position="1369"/>
    </location>
</feature>
<feature type="compositionally biased region" description="Low complexity" evidence="1">
    <location>
        <begin position="1550"/>
        <end position="1559"/>
    </location>
</feature>
<feature type="region of interest" description="Disordered" evidence="1">
    <location>
        <begin position="1111"/>
        <end position="1136"/>
    </location>
</feature>
<feature type="region of interest" description="Disordered" evidence="1">
    <location>
        <begin position="1265"/>
        <end position="1307"/>
    </location>
</feature>
<feature type="region of interest" description="Disordered" evidence="1">
    <location>
        <begin position="1442"/>
        <end position="1491"/>
    </location>
</feature>
<feature type="compositionally biased region" description="Polar residues" evidence="1">
    <location>
        <begin position="71"/>
        <end position="89"/>
    </location>
</feature>
<feature type="compositionally biased region" description="Basic residues" evidence="1">
    <location>
        <begin position="962"/>
        <end position="972"/>
    </location>
</feature>
<feature type="compositionally biased region" description="Polar residues" evidence="1">
    <location>
        <begin position="411"/>
        <end position="422"/>
    </location>
</feature>
<feature type="region of interest" description="Disordered" evidence="1">
    <location>
        <begin position="1549"/>
        <end position="1590"/>
    </location>
</feature>
<feature type="region of interest" description="Disordered" evidence="1">
    <location>
        <begin position="1325"/>
        <end position="1369"/>
    </location>
</feature>
<dbReference type="GO" id="GO:0005634">
    <property type="term" value="C:nucleus"/>
    <property type="evidence" value="ECO:0007669"/>
    <property type="project" value="TreeGrafter"/>
</dbReference>
<feature type="compositionally biased region" description="Basic and acidic residues" evidence="1">
    <location>
        <begin position="1325"/>
        <end position="1336"/>
    </location>
</feature>
<feature type="compositionally biased region" description="Low complexity" evidence="1">
    <location>
        <begin position="479"/>
        <end position="499"/>
    </location>
</feature>
<feature type="region of interest" description="Disordered" evidence="1">
    <location>
        <begin position="403"/>
        <end position="429"/>
    </location>
</feature>
<feature type="region of interest" description="Disordered" evidence="1">
    <location>
        <begin position="280"/>
        <end position="300"/>
    </location>
</feature>
<name>W4VR78_9DIPT</name>
<feature type="region of interest" description="Disordered" evidence="1">
    <location>
        <begin position="358"/>
        <end position="382"/>
    </location>
</feature>
<reference evidence="2" key="1">
    <citation type="journal article" date="2014" name="Insect Biochem. Mol. Biol.">
        <title>An insight into the sialome of the frog biting fly, Corethrella appendiculata.</title>
        <authorList>
            <person name="Ribeiro J.M.C."/>
            <person name="Chagas A.C."/>
            <person name="Pham V.M."/>
            <person name="Lounibos L.P."/>
            <person name="Calvo E."/>
        </authorList>
    </citation>
    <scope>NUCLEOTIDE SEQUENCE</scope>
    <source>
        <tissue evidence="2">Salivary glands</tissue>
    </source>
</reference>
<sequence>LNLEKPTTKRDSVKSVITETRTPFEEDTRRSRSLDSDAILEGNLIRQLDKSKNKSAWSKVKGIVKTHRSSLKSNTNRSRGTKISSNSVGCSREGSPCDSGDVFNEQQCDRSDSFSSNQTSPSNRNATPTFLVLPENTSCPNSPSPCHSMPTTLSSDETEKMELKFGRTAGVSTSCRSSRKSKHLPEIESELKSVPEGYSIDTKHSITNNKIKKAPPKPLTLRQDSIDIETIESLSSPSSQKDNSKYSPQRKISNPGSPTVRKFDFSEIDQFLDLDFSEDLSSGDFSEPGTPQRTLSTRSKSLALQREEIRKKYMELQRKIQHEFEVKQQEWEKIRPAAVMINNSPIFNLVHAFLKDDTPSTSSTKVSTNTTPSTTSNSSASALHKSLVEENLAPDFKKKLTEWRSKHQQSFKEPTASTSSSPGGKEKKTDWQLWKTGQLKLEGQGLKQLPDAKDLPEEFQKKLNEWKQMKAANKVPPYSTQTSQTSDSSSVKRQSTKSSLHVKKSKTADELDKQQHKDKVEGLSKLKALVTEPPKKDIVVQTTKGSFKFEGISRKFTRKLFEWEKARGIGPEASTFALLHPGYAPVVVKKCDISLDKKMLKREKSPALVRSMSVDSISPNPSVPSISHQPSSLSLNDAYDFKQSSDLDQRKVSSNPELDLSNDADEPEALIVEVEDVTDKNLNKSQNENLPEIQSASSTNDNKNIIRSSSKLLIKLNEGDRLNKREINHLKAVLKALIETLPEFVKTSSFGHIELLDEMKKQATEICLLLSTLDVNLKTQHEITNLVSKINSLIGQLKQTLNKYTKYSSTTSKGDDDIPEISITSPPVFGAQAKASIQRLDDSNKSMATINVTPTFICNAVTVNTMTNNSKPIEAKITVSSESEPIPNTSQSQDSSNCGAGELCKQDSNGYDRDGKKLTRNLSNGSTRRKTRIRRMGSRQSSKTESDSDEDCQNVVPDVPRKTKRKTSKAKRSNNDSTEKQPSLEDVVYVLKIRPGQKIEQNEFHQNSEEILISPNETSIELIDNQSALHQPQQSQTVTTVTNANALLKTKRKIFTQVTTSSVSSSGGTTTTAVVGQEIESSSASDKNEIDSAAAKSGVQINTENEIKIVSNLPPLPQSPSSQRRLEQMKQSNSKEMSPNIRIMIAKYNQRLSTEKNNNSPHSSGSCSPVAWRSPVLNRRVKIQTEKYQETIQLQKSASAGSLRKSLKSLEAAQKLEEENVEKFPVMKSSSVGHLEVPKSESQKKTVEEASPLPLAFLAYDSIKRKDKKDTCSSNDDSGVSSGATKKERLYKKRTDSPIPTNKGAIKKIPKLEKYTRCKSVPDDCEMAKPIHDRSENTPPKIVRKYDSKPPSPAPRLRNSSIQSEPVTSSPLNEDIFAIAMTQRALKLRKAKEEFLKKSYTRSEEQSDTTSNRISQISMISGSSSADDTVIVKSASAGIITSSDHDNQHLGGYVSLPRNSSVYRSSEEKQSQQSQHSPSSHTQNTNSRFGLSNLASKLRKVKLRRSSKDLSKMQTISQLCRQSLMVDITGEAMLLDDTLKKSDSVQAIVSTSRSGSSGSNRFNKKAEGRNDELKKSRSLGFLETQRKDSE</sequence>
<feature type="region of interest" description="Disordered" evidence="1">
    <location>
        <begin position="608"/>
        <end position="631"/>
    </location>
</feature>
<proteinExistence type="evidence at transcript level"/>
<evidence type="ECO:0000256" key="1">
    <source>
        <dbReference type="SAM" id="MobiDB-lite"/>
    </source>
</evidence>
<feature type="compositionally biased region" description="Basic and acidic residues" evidence="1">
    <location>
        <begin position="506"/>
        <end position="519"/>
    </location>
</feature>
<feature type="non-terminal residue" evidence="2">
    <location>
        <position position="1"/>
    </location>
</feature>
<feature type="compositionally biased region" description="Low complexity" evidence="1">
    <location>
        <begin position="1471"/>
        <end position="1483"/>
    </location>
</feature>
<protein>
    <submittedName>
        <fullName evidence="2">Putative a band</fullName>
    </submittedName>
</protein>
<feature type="compositionally biased region" description="Polar residues" evidence="1">
    <location>
        <begin position="683"/>
        <end position="702"/>
    </location>
</feature>
<feature type="compositionally biased region" description="Polar residues" evidence="1">
    <location>
        <begin position="113"/>
        <end position="128"/>
    </location>
</feature>
<feature type="compositionally biased region" description="Low complexity" evidence="1">
    <location>
        <begin position="359"/>
        <end position="382"/>
    </location>
</feature>
<feature type="region of interest" description="Disordered" evidence="1">
    <location>
        <begin position="645"/>
        <end position="665"/>
    </location>
</feature>
<feature type="region of interest" description="Disordered" evidence="1">
    <location>
        <begin position="1399"/>
        <end position="1420"/>
    </location>
</feature>
<accession>W4VR78</accession>
<feature type="compositionally biased region" description="Polar residues" evidence="1">
    <location>
        <begin position="232"/>
        <end position="257"/>
    </location>
</feature>
<evidence type="ECO:0000313" key="2">
    <source>
        <dbReference type="EMBL" id="JAB55820.1"/>
    </source>
</evidence>
<dbReference type="PANTHER" id="PTHR23107:SF0">
    <property type="entry name" value="IP09280P"/>
    <property type="match status" value="1"/>
</dbReference>
<feature type="region of interest" description="Disordered" evidence="1">
    <location>
        <begin position="879"/>
        <end position="981"/>
    </location>
</feature>
<dbReference type="EMBL" id="GANO01004051">
    <property type="protein sequence ID" value="JAB55820.1"/>
    <property type="molecule type" value="mRNA"/>
</dbReference>
<feature type="compositionally biased region" description="Basic and acidic residues" evidence="1">
    <location>
        <begin position="1564"/>
        <end position="1575"/>
    </location>
</feature>
<feature type="compositionally biased region" description="Basic and acidic residues" evidence="1">
    <location>
        <begin position="22"/>
        <end position="33"/>
    </location>
</feature>
<feature type="compositionally biased region" description="Polar residues" evidence="1">
    <location>
        <begin position="879"/>
        <end position="898"/>
    </location>
</feature>
<feature type="region of interest" description="Disordered" evidence="1">
    <location>
        <begin position="230"/>
        <end position="259"/>
    </location>
</feature>
<feature type="compositionally biased region" description="Low complexity" evidence="1">
    <location>
        <begin position="613"/>
        <end position="627"/>
    </location>
</feature>
<feature type="region of interest" description="Disordered" evidence="1">
    <location>
        <begin position="470"/>
        <end position="519"/>
    </location>
</feature>
<organism evidence="2">
    <name type="scientific">Corethrella appendiculata</name>
    <dbReference type="NCBI Taxonomy" id="1370023"/>
    <lineage>
        <taxon>Eukaryota</taxon>
        <taxon>Metazoa</taxon>
        <taxon>Ecdysozoa</taxon>
        <taxon>Arthropoda</taxon>
        <taxon>Hexapoda</taxon>
        <taxon>Insecta</taxon>
        <taxon>Pterygota</taxon>
        <taxon>Neoptera</taxon>
        <taxon>Endopterygota</taxon>
        <taxon>Diptera</taxon>
        <taxon>Nematocera</taxon>
        <taxon>Culicoidea</taxon>
        <taxon>Chaoboridae</taxon>
        <taxon>Corethrella</taxon>
    </lineage>
</organism>
<feature type="region of interest" description="Disordered" evidence="1">
    <location>
        <begin position="51"/>
        <end position="128"/>
    </location>
</feature>
<feature type="compositionally biased region" description="Basic residues" evidence="1">
    <location>
        <begin position="927"/>
        <end position="937"/>
    </location>
</feature>
<dbReference type="PANTHER" id="PTHR23107">
    <property type="entry name" value="SYNOVIAL SARCOMA ASSOCIATED SS18 PROTEIN"/>
    <property type="match status" value="1"/>
</dbReference>
<dbReference type="GO" id="GO:0045944">
    <property type="term" value="P:positive regulation of transcription by RNA polymerase II"/>
    <property type="evidence" value="ECO:0007669"/>
    <property type="project" value="TreeGrafter"/>
</dbReference>
<dbReference type="GO" id="GO:0003713">
    <property type="term" value="F:transcription coactivator activity"/>
    <property type="evidence" value="ECO:0007669"/>
    <property type="project" value="TreeGrafter"/>
</dbReference>
<feature type="compositionally biased region" description="Basic and acidic residues" evidence="1">
    <location>
        <begin position="1285"/>
        <end position="1296"/>
    </location>
</feature>